<keyword evidence="4" id="KW-0547">Nucleotide-binding</keyword>
<sequence length="720" mass="80219">MQLETPRRLLPYRLDGPHCNGFPHGSKGNMHESAYRYVYSISNPHRVEPILKIVRVHYCAAYLPGWVAQAPGAFPRGGWESACVGGEFAGSRLDCASFTARESGDCVDASRDWGNELWESAKWLLIVFSITAVVFTVTVALLLRFTVWGRQFWLISGGYFRGKGGWRTILFVAVLLFMTIWSVRMDVLFSYQYNDMYSSLQDGAAALGEHDGGALGAAKTAFWNSIIVFAVLATIHVVRALTDYFIGQAFDIRWRLWLTERVTTDYLDGQAFYRARFIDDTIDNPDQRIQEDITTYVQNARALSMGAVSAVVAIFSFAKILWDLSGPLTILGTTVPRAAVYMILLYVLVTTAIAFWIGRPLIRLNFRYQLVTANFRYALVRLRDAAESVAFYRGEGVEKRGLIGRFAAVIGAYWAIVYRTLKFSGWNLAVNQAAAIVPFILQVPRMFAGQIKLGGVLQSTQAFSQIHSSLSFFRENYATFAEFRASLIRLDGLIVASRQSRDLPRVDVAELDNALALDRIDVRKPDGELLISDLNLRLNPGDALVVKGPSGSGKTTLLRALAGMWPYADGDIRRPSGNESLFLSQIPYLPLGDLRTAVTYPAQPEDISDDVLRETLTKVHLGHLVNRLDEEADWAKILSPGEQQRVAFARILLLKPKAVFLDEATSAVDEGLEYSLYALVRSEAPQTMLFSVAHRSTVDVHHTARLELSGDGPWSLEPTA</sequence>
<feature type="domain" description="ABC transmembrane type-1" evidence="10">
    <location>
        <begin position="328"/>
        <end position="482"/>
    </location>
</feature>
<dbReference type="SUPFAM" id="SSF90123">
    <property type="entry name" value="ABC transporter transmembrane region"/>
    <property type="match status" value="1"/>
</dbReference>
<dbReference type="PROSITE" id="PS50929">
    <property type="entry name" value="ABC_TM1F"/>
    <property type="match status" value="1"/>
</dbReference>
<accession>A0A6G9Y6U4</accession>
<protein>
    <submittedName>
        <fullName evidence="11">ATP-binding cassette domain-containing protein</fullName>
    </submittedName>
</protein>
<keyword evidence="3 8" id="KW-0812">Transmembrane</keyword>
<dbReference type="GO" id="GO:0005886">
    <property type="term" value="C:plasma membrane"/>
    <property type="evidence" value="ECO:0007669"/>
    <property type="project" value="UniProtKB-SubCell"/>
</dbReference>
<evidence type="ECO:0000256" key="5">
    <source>
        <dbReference type="ARBA" id="ARBA00022840"/>
    </source>
</evidence>
<dbReference type="KEGG" id="nah:F5544_05095"/>
<evidence type="ECO:0000256" key="6">
    <source>
        <dbReference type="ARBA" id="ARBA00022989"/>
    </source>
</evidence>
<feature type="domain" description="ABC transporter" evidence="9">
    <location>
        <begin position="515"/>
        <end position="720"/>
    </location>
</feature>
<dbReference type="Proteomes" id="UP000503540">
    <property type="component" value="Chromosome"/>
</dbReference>
<comment type="subcellular location">
    <subcellularLocation>
        <location evidence="1">Cell membrane</location>
        <topology evidence="1">Multi-pass membrane protein</topology>
    </subcellularLocation>
</comment>
<dbReference type="Gene3D" id="3.40.50.300">
    <property type="entry name" value="P-loop containing nucleotide triphosphate hydrolases"/>
    <property type="match status" value="1"/>
</dbReference>
<dbReference type="InterPro" id="IPR050835">
    <property type="entry name" value="ABC_transporter_sub-D"/>
</dbReference>
<feature type="transmembrane region" description="Helical" evidence="8">
    <location>
        <begin position="221"/>
        <end position="246"/>
    </location>
</feature>
<dbReference type="SUPFAM" id="SSF52540">
    <property type="entry name" value="P-loop containing nucleoside triphosphate hydrolases"/>
    <property type="match status" value="1"/>
</dbReference>
<dbReference type="AlphaFoldDB" id="A0A6G9Y6U4"/>
<dbReference type="PANTHER" id="PTHR11384:SF59">
    <property type="entry name" value="LYSOSOMAL COBALAMIN TRANSPORTER ABCD4"/>
    <property type="match status" value="1"/>
</dbReference>
<dbReference type="PROSITE" id="PS50893">
    <property type="entry name" value="ABC_TRANSPORTER_2"/>
    <property type="match status" value="1"/>
</dbReference>
<evidence type="ECO:0000256" key="2">
    <source>
        <dbReference type="ARBA" id="ARBA00022448"/>
    </source>
</evidence>
<dbReference type="SMART" id="SM00382">
    <property type="entry name" value="AAA"/>
    <property type="match status" value="1"/>
</dbReference>
<dbReference type="EMBL" id="CP046172">
    <property type="protein sequence ID" value="QIS08931.1"/>
    <property type="molecule type" value="Genomic_DNA"/>
</dbReference>
<keyword evidence="12" id="KW-1185">Reference proteome</keyword>
<feature type="transmembrane region" description="Helical" evidence="8">
    <location>
        <begin position="164"/>
        <end position="183"/>
    </location>
</feature>
<dbReference type="InterPro" id="IPR003439">
    <property type="entry name" value="ABC_transporter-like_ATP-bd"/>
</dbReference>
<evidence type="ECO:0000259" key="9">
    <source>
        <dbReference type="PROSITE" id="PS50893"/>
    </source>
</evidence>
<evidence type="ECO:0000313" key="11">
    <source>
        <dbReference type="EMBL" id="QIS08931.1"/>
    </source>
</evidence>
<reference evidence="11 12" key="1">
    <citation type="journal article" date="2019" name="ACS Chem. Biol.">
        <title>Identification and Mobilization of a Cryptic Antibiotic Biosynthesis Gene Locus from a Human-Pathogenic Nocardia Isolate.</title>
        <authorList>
            <person name="Herisse M."/>
            <person name="Ishida K."/>
            <person name="Porter J.L."/>
            <person name="Howden B."/>
            <person name="Hertweck C."/>
            <person name="Stinear T.P."/>
            <person name="Pidot S.J."/>
        </authorList>
    </citation>
    <scope>NUCLEOTIDE SEQUENCE [LARGE SCALE GENOMIC DNA]</scope>
    <source>
        <strain evidence="11 12">AUSMDU00012717</strain>
    </source>
</reference>
<feature type="transmembrane region" description="Helical" evidence="8">
    <location>
        <begin position="123"/>
        <end position="143"/>
    </location>
</feature>
<feature type="transmembrane region" description="Helical" evidence="8">
    <location>
        <begin position="302"/>
        <end position="322"/>
    </location>
</feature>
<keyword evidence="5 11" id="KW-0067">ATP-binding</keyword>
<dbReference type="PROSITE" id="PS00211">
    <property type="entry name" value="ABC_TRANSPORTER_1"/>
    <property type="match status" value="1"/>
</dbReference>
<dbReference type="GO" id="GO:0140359">
    <property type="term" value="F:ABC-type transporter activity"/>
    <property type="evidence" value="ECO:0007669"/>
    <property type="project" value="InterPro"/>
</dbReference>
<dbReference type="Gene3D" id="1.20.1560.10">
    <property type="entry name" value="ABC transporter type 1, transmembrane domain"/>
    <property type="match status" value="1"/>
</dbReference>
<evidence type="ECO:0000256" key="7">
    <source>
        <dbReference type="ARBA" id="ARBA00023136"/>
    </source>
</evidence>
<evidence type="ECO:0000256" key="3">
    <source>
        <dbReference type="ARBA" id="ARBA00022692"/>
    </source>
</evidence>
<feature type="transmembrane region" description="Helical" evidence="8">
    <location>
        <begin position="338"/>
        <end position="357"/>
    </location>
</feature>
<keyword evidence="6 8" id="KW-1133">Transmembrane helix</keyword>
<evidence type="ECO:0000256" key="8">
    <source>
        <dbReference type="SAM" id="Phobius"/>
    </source>
</evidence>
<dbReference type="GO" id="GO:0005524">
    <property type="term" value="F:ATP binding"/>
    <property type="evidence" value="ECO:0007669"/>
    <property type="project" value="UniProtKB-KW"/>
</dbReference>
<dbReference type="InterPro" id="IPR027417">
    <property type="entry name" value="P-loop_NTPase"/>
</dbReference>
<dbReference type="InterPro" id="IPR017871">
    <property type="entry name" value="ABC_transporter-like_CS"/>
</dbReference>
<gene>
    <name evidence="11" type="ORF">F5544_05095</name>
</gene>
<proteinExistence type="predicted"/>
<dbReference type="PANTHER" id="PTHR11384">
    <property type="entry name" value="ATP-BINDING CASSETTE, SUB-FAMILY D MEMBER"/>
    <property type="match status" value="1"/>
</dbReference>
<organism evidence="11 12">
    <name type="scientific">Nocardia arthritidis</name>
    <dbReference type="NCBI Taxonomy" id="228602"/>
    <lineage>
        <taxon>Bacteria</taxon>
        <taxon>Bacillati</taxon>
        <taxon>Actinomycetota</taxon>
        <taxon>Actinomycetes</taxon>
        <taxon>Mycobacteriales</taxon>
        <taxon>Nocardiaceae</taxon>
        <taxon>Nocardia</taxon>
    </lineage>
</organism>
<dbReference type="Pfam" id="PF06472">
    <property type="entry name" value="ABC_membrane_2"/>
    <property type="match status" value="1"/>
</dbReference>
<feature type="transmembrane region" description="Helical" evidence="8">
    <location>
        <begin position="402"/>
        <end position="421"/>
    </location>
</feature>
<evidence type="ECO:0000256" key="4">
    <source>
        <dbReference type="ARBA" id="ARBA00022741"/>
    </source>
</evidence>
<dbReference type="GO" id="GO:0016887">
    <property type="term" value="F:ATP hydrolysis activity"/>
    <property type="evidence" value="ECO:0007669"/>
    <property type="project" value="InterPro"/>
</dbReference>
<name>A0A6G9Y6U4_9NOCA</name>
<evidence type="ECO:0000256" key="1">
    <source>
        <dbReference type="ARBA" id="ARBA00004651"/>
    </source>
</evidence>
<dbReference type="InterPro" id="IPR036640">
    <property type="entry name" value="ABC1_TM_sf"/>
</dbReference>
<dbReference type="Pfam" id="PF00005">
    <property type="entry name" value="ABC_tran"/>
    <property type="match status" value="1"/>
</dbReference>
<keyword evidence="2" id="KW-0813">Transport</keyword>
<dbReference type="CDD" id="cd03223">
    <property type="entry name" value="ABCD_peroxisomal_ALDP"/>
    <property type="match status" value="1"/>
</dbReference>
<evidence type="ECO:0000259" key="10">
    <source>
        <dbReference type="PROSITE" id="PS50929"/>
    </source>
</evidence>
<dbReference type="InterPro" id="IPR003593">
    <property type="entry name" value="AAA+_ATPase"/>
</dbReference>
<evidence type="ECO:0000313" key="12">
    <source>
        <dbReference type="Proteomes" id="UP000503540"/>
    </source>
</evidence>
<dbReference type="InterPro" id="IPR011527">
    <property type="entry name" value="ABC1_TM_dom"/>
</dbReference>
<keyword evidence="7 8" id="KW-0472">Membrane</keyword>